<dbReference type="PRINTS" id="PR00413">
    <property type="entry name" value="HADHALOGNASE"/>
</dbReference>
<protein>
    <submittedName>
        <fullName evidence="3">Haloacid dehalogenase, type II</fullName>
        <ecNumber evidence="3">3.8.1.2</ecNumber>
    </submittedName>
</protein>
<dbReference type="GO" id="GO:0018784">
    <property type="term" value="F:(S)-2-haloacid dehalogenase activity"/>
    <property type="evidence" value="ECO:0007669"/>
    <property type="project" value="UniProtKB-EC"/>
</dbReference>
<dbReference type="InterPro" id="IPR023198">
    <property type="entry name" value="PGP-like_dom2"/>
</dbReference>
<accession>Q01W84</accession>
<dbReference type="eggNOG" id="COG1011">
    <property type="taxonomic scope" value="Bacteria"/>
</dbReference>
<dbReference type="CDD" id="cd02588">
    <property type="entry name" value="HAD_L2-DEX"/>
    <property type="match status" value="1"/>
</dbReference>
<dbReference type="Pfam" id="PF00702">
    <property type="entry name" value="Hydrolase"/>
    <property type="match status" value="1"/>
</dbReference>
<dbReference type="AlphaFoldDB" id="Q01W84"/>
<name>Q01W84_SOLUE</name>
<dbReference type="InterPro" id="IPR036412">
    <property type="entry name" value="HAD-like_sf"/>
</dbReference>
<evidence type="ECO:0000256" key="1">
    <source>
        <dbReference type="ARBA" id="ARBA00008106"/>
    </source>
</evidence>
<dbReference type="InterPro" id="IPR051540">
    <property type="entry name" value="S-2-haloacid_dehalogenase"/>
</dbReference>
<evidence type="ECO:0000313" key="3">
    <source>
        <dbReference type="EMBL" id="ABJ86081.1"/>
    </source>
</evidence>
<dbReference type="EMBL" id="CP000473">
    <property type="protein sequence ID" value="ABJ86081.1"/>
    <property type="molecule type" value="Genomic_DNA"/>
</dbReference>
<dbReference type="PANTHER" id="PTHR43316:SF3">
    <property type="entry name" value="HALOACID DEHALOGENASE, TYPE II (AFU_ORTHOLOGUE AFUA_2G07750)-RELATED"/>
    <property type="match status" value="1"/>
</dbReference>
<dbReference type="NCBIfam" id="TIGR01428">
    <property type="entry name" value="HAD_type_II"/>
    <property type="match status" value="1"/>
</dbReference>
<dbReference type="InterPro" id="IPR023214">
    <property type="entry name" value="HAD_sf"/>
</dbReference>
<organism evidence="3">
    <name type="scientific">Solibacter usitatus (strain Ellin6076)</name>
    <dbReference type="NCBI Taxonomy" id="234267"/>
    <lineage>
        <taxon>Bacteria</taxon>
        <taxon>Pseudomonadati</taxon>
        <taxon>Acidobacteriota</taxon>
        <taxon>Terriglobia</taxon>
        <taxon>Bryobacterales</taxon>
        <taxon>Solibacteraceae</taxon>
        <taxon>Candidatus Solibacter</taxon>
    </lineage>
</organism>
<dbReference type="EC" id="3.8.1.2" evidence="3"/>
<keyword evidence="2 3" id="KW-0378">Hydrolase</keyword>
<dbReference type="NCBIfam" id="TIGR01493">
    <property type="entry name" value="HAD-SF-IA-v2"/>
    <property type="match status" value="1"/>
</dbReference>
<reference evidence="3" key="1">
    <citation type="submission" date="2006-10" db="EMBL/GenBank/DDBJ databases">
        <title>Complete sequence of Solibacter usitatus Ellin6076.</title>
        <authorList>
            <consortium name="US DOE Joint Genome Institute"/>
            <person name="Copeland A."/>
            <person name="Lucas S."/>
            <person name="Lapidus A."/>
            <person name="Barry K."/>
            <person name="Detter J.C."/>
            <person name="Glavina del Rio T."/>
            <person name="Hammon N."/>
            <person name="Israni S."/>
            <person name="Dalin E."/>
            <person name="Tice H."/>
            <person name="Pitluck S."/>
            <person name="Thompson L.S."/>
            <person name="Brettin T."/>
            <person name="Bruce D."/>
            <person name="Han C."/>
            <person name="Tapia R."/>
            <person name="Gilna P."/>
            <person name="Schmutz J."/>
            <person name="Larimer F."/>
            <person name="Land M."/>
            <person name="Hauser L."/>
            <person name="Kyrpides N."/>
            <person name="Mikhailova N."/>
            <person name="Janssen P.H."/>
            <person name="Kuske C.R."/>
            <person name="Richardson P."/>
        </authorList>
    </citation>
    <scope>NUCLEOTIDE SEQUENCE</scope>
    <source>
        <strain evidence="3">Ellin6076</strain>
    </source>
</reference>
<dbReference type="Gene3D" id="3.40.50.1000">
    <property type="entry name" value="HAD superfamily/HAD-like"/>
    <property type="match status" value="1"/>
</dbReference>
<evidence type="ECO:0000256" key="2">
    <source>
        <dbReference type="ARBA" id="ARBA00022801"/>
    </source>
</evidence>
<sequence length="234" mass="26323">MLHNFANRAAGSRGRIKAIAFDGFPILDPRPVFALVDELFPEKGAELANLWRTRQFEYTWLRTLSRRYADFRRVTEDALVFAAIALHLDLTAEKRDRLVDAYFNLVCWPDVAAAISALKEAGIRLAFLSNLTAGMLQAGLRNSQLDGIFEHVLSTDRVRAYKPDPRAYQMGIDAFRLQRDQILFAAFAGWDVAGAHSFGYPTFWVNRQNQPAEELGAAPDGSGRTMDDLTAWLL</sequence>
<gene>
    <name evidence="3" type="ordered locus">Acid_5126</name>
</gene>
<dbReference type="InterPro" id="IPR006439">
    <property type="entry name" value="HAD-SF_hydro_IA"/>
</dbReference>
<dbReference type="KEGG" id="sus:Acid_5126"/>
<dbReference type="Gene3D" id="1.10.150.240">
    <property type="entry name" value="Putative phosphatase, domain 2"/>
    <property type="match status" value="1"/>
</dbReference>
<dbReference type="SUPFAM" id="SSF56784">
    <property type="entry name" value="HAD-like"/>
    <property type="match status" value="1"/>
</dbReference>
<dbReference type="PANTHER" id="PTHR43316">
    <property type="entry name" value="HYDROLASE, HALOACID DELAHOGENASE-RELATED"/>
    <property type="match status" value="1"/>
</dbReference>
<comment type="similarity">
    <text evidence="1">Belongs to the HAD-like hydrolase superfamily. S-2-haloalkanoic acid dehalogenase family.</text>
</comment>
<dbReference type="HOGENOM" id="CLU_045011_3_1_0"/>
<dbReference type="STRING" id="234267.Acid_5126"/>
<dbReference type="InParanoid" id="Q01W84"/>
<dbReference type="InterPro" id="IPR006328">
    <property type="entry name" value="2-HAD"/>
</dbReference>
<proteinExistence type="inferred from homology"/>